<feature type="compositionally biased region" description="Basic and acidic residues" evidence="1">
    <location>
        <begin position="1"/>
        <end position="13"/>
    </location>
</feature>
<protein>
    <submittedName>
        <fullName evidence="2">Uncharacterized protein</fullName>
    </submittedName>
</protein>
<feature type="compositionally biased region" description="Polar residues" evidence="1">
    <location>
        <begin position="60"/>
        <end position="81"/>
    </location>
</feature>
<feature type="region of interest" description="Disordered" evidence="1">
    <location>
        <begin position="1"/>
        <end position="92"/>
    </location>
</feature>
<proteinExistence type="predicted"/>
<dbReference type="InParanoid" id="A0A194XV56"/>
<dbReference type="Proteomes" id="UP000070700">
    <property type="component" value="Unassembled WGS sequence"/>
</dbReference>
<evidence type="ECO:0000256" key="1">
    <source>
        <dbReference type="SAM" id="MobiDB-lite"/>
    </source>
</evidence>
<keyword evidence="3" id="KW-1185">Reference proteome</keyword>
<dbReference type="KEGG" id="psco:LY89DRAFT_744973"/>
<evidence type="ECO:0000313" key="3">
    <source>
        <dbReference type="Proteomes" id="UP000070700"/>
    </source>
</evidence>
<dbReference type="EMBL" id="KQ947404">
    <property type="protein sequence ID" value="KUJ24210.1"/>
    <property type="molecule type" value="Genomic_DNA"/>
</dbReference>
<organism evidence="2 3">
    <name type="scientific">Mollisia scopiformis</name>
    <name type="common">Conifer needle endophyte fungus</name>
    <name type="synonym">Phialocephala scopiformis</name>
    <dbReference type="NCBI Taxonomy" id="149040"/>
    <lineage>
        <taxon>Eukaryota</taxon>
        <taxon>Fungi</taxon>
        <taxon>Dikarya</taxon>
        <taxon>Ascomycota</taxon>
        <taxon>Pezizomycotina</taxon>
        <taxon>Leotiomycetes</taxon>
        <taxon>Helotiales</taxon>
        <taxon>Mollisiaceae</taxon>
        <taxon>Mollisia</taxon>
    </lineage>
</organism>
<sequence>MPSIKERALRLERALTSTPDSKNEDSWMKNTSESTERHRTVTQKSYLNKFKHRRVPAINKSASRSNESTKESSNPLQQRMENSSDKDMVNTDRQGSALRLTWQLLCSRRHANSLKEMFWTKQKAR</sequence>
<dbReference type="AlphaFoldDB" id="A0A194XV56"/>
<name>A0A194XV56_MOLSC</name>
<reference evidence="2 3" key="1">
    <citation type="submission" date="2015-10" db="EMBL/GenBank/DDBJ databases">
        <title>Full genome of DAOMC 229536 Phialocephala scopiformis, a fungal endophyte of spruce producing the potent anti-insectan compound rugulosin.</title>
        <authorList>
            <consortium name="DOE Joint Genome Institute"/>
            <person name="Walker A.K."/>
            <person name="Frasz S.L."/>
            <person name="Seifert K.A."/>
            <person name="Miller J.D."/>
            <person name="Mondo S.J."/>
            <person name="Labutti K."/>
            <person name="Lipzen A."/>
            <person name="Dockter R."/>
            <person name="Kennedy M."/>
            <person name="Grigoriev I.V."/>
            <person name="Spatafora J.W."/>
        </authorList>
    </citation>
    <scope>NUCLEOTIDE SEQUENCE [LARGE SCALE GENOMIC DNA]</scope>
    <source>
        <strain evidence="2 3">CBS 120377</strain>
    </source>
</reference>
<accession>A0A194XV56</accession>
<dbReference type="GeneID" id="28830772"/>
<dbReference type="RefSeq" id="XP_018078565.1">
    <property type="nucleotide sequence ID" value="XM_018221046.1"/>
</dbReference>
<evidence type="ECO:0000313" key="2">
    <source>
        <dbReference type="EMBL" id="KUJ24210.1"/>
    </source>
</evidence>
<gene>
    <name evidence="2" type="ORF">LY89DRAFT_744973</name>
</gene>